<feature type="compositionally biased region" description="Polar residues" evidence="1">
    <location>
        <begin position="680"/>
        <end position="691"/>
    </location>
</feature>
<feature type="compositionally biased region" description="Low complexity" evidence="1">
    <location>
        <begin position="511"/>
        <end position="526"/>
    </location>
</feature>
<keyword evidence="3" id="KW-1185">Reference proteome</keyword>
<dbReference type="EMBL" id="MU006102">
    <property type="protein sequence ID" value="KAF2836656.1"/>
    <property type="molecule type" value="Genomic_DNA"/>
</dbReference>
<feature type="compositionally biased region" description="Polar residues" evidence="1">
    <location>
        <begin position="165"/>
        <end position="175"/>
    </location>
</feature>
<feature type="region of interest" description="Disordered" evidence="1">
    <location>
        <begin position="646"/>
        <end position="691"/>
    </location>
</feature>
<dbReference type="AlphaFoldDB" id="A0A9P4S5T0"/>
<feature type="region of interest" description="Disordered" evidence="1">
    <location>
        <begin position="165"/>
        <end position="194"/>
    </location>
</feature>
<dbReference type="Gene3D" id="2.60.40.10">
    <property type="entry name" value="Immunoglobulins"/>
    <property type="match status" value="1"/>
</dbReference>
<dbReference type="InterPro" id="IPR014756">
    <property type="entry name" value="Ig_E-set"/>
</dbReference>
<gene>
    <name evidence="2" type="ORF">M501DRAFT_986943</name>
</gene>
<feature type="compositionally biased region" description="Basic residues" evidence="1">
    <location>
        <begin position="1"/>
        <end position="11"/>
    </location>
</feature>
<feature type="compositionally biased region" description="Low complexity" evidence="1">
    <location>
        <begin position="663"/>
        <end position="677"/>
    </location>
</feature>
<evidence type="ECO:0000256" key="1">
    <source>
        <dbReference type="SAM" id="MobiDB-lite"/>
    </source>
</evidence>
<accession>A0A9P4S5T0</accession>
<feature type="compositionally biased region" description="Polar residues" evidence="1">
    <location>
        <begin position="72"/>
        <end position="82"/>
    </location>
</feature>
<comment type="caution">
    <text evidence="2">The sequence shown here is derived from an EMBL/GenBank/DDBJ whole genome shotgun (WGS) entry which is preliminary data.</text>
</comment>
<feature type="compositionally biased region" description="Basic and acidic residues" evidence="1">
    <location>
        <begin position="588"/>
        <end position="607"/>
    </location>
</feature>
<evidence type="ECO:0008006" key="4">
    <source>
        <dbReference type="Google" id="ProtNLM"/>
    </source>
</evidence>
<sequence>MPHHLHFHHYWSGKGQGHKTTDNLHSELSPSKPTPAPPDLPPRASTPPATISEPTIGPRRTPSRWSLPPSYKMSTDHSPSGDITTSVTLSFTNPGTQPPVYVATSLSSPPWEVLEMAVEEQRMHNGDLIFTRTFHDVKDGDYQYKFRLGPGDWWVLDEKAETATDNAGNRNNVVTVKSKPDGESTDKREHKKSELANSTVAFLQTLKQESEPTAAPQQGETPLPIMVVDKVPDQNRPVYGDVDAESLHENEGKRQADAEPDVEYVATELEVQDPKQQPQIPVPTLIVEKTDTRPEHGDDMGPNSTEGQKLAHKMRTADAEPDEIVISPEIEPAKSDTAPDDESAAAASMDLDDGIESPMLERVPTFAYEEDSKPNRFFAHEDSSDEPAKSSPDLDDELAAAAGIGPDEDDESPRLEHTPTFAYEEEGKSSRFFAHEASEDEVDDLKPTHGQVESTDPPRSPNKQDPFEEPDPNDSTIEPFPTDREAILAQLQRTETLFAPTDVEDNALHHSPSSRSSSVVEVSAPSLNVITEDEDEESVEDSMAAEGTREIHEAPESSAEEVRSTRVSTGTMDEEGSVQEDGATEGNAEIKDNSRHELAHSTDGATRDVTESVANLVDDAPPTPPLTPKENLIDTKNDSFAEGSVEEVDSSSLGDAVRNARATTSTPKPESSTTFETDMTARSETPASMTKPAQTEGLFAAFWRVVFGSWLDPLGRWISRVCGGKRKATGLLTTIAVTALAFYLYSEPQLLEGVPYIEQLNQPRG</sequence>
<feature type="compositionally biased region" description="Pro residues" evidence="1">
    <location>
        <begin position="32"/>
        <end position="45"/>
    </location>
</feature>
<reference evidence="2" key="1">
    <citation type="journal article" date="2020" name="Stud. Mycol.">
        <title>101 Dothideomycetes genomes: a test case for predicting lifestyles and emergence of pathogens.</title>
        <authorList>
            <person name="Haridas S."/>
            <person name="Albert R."/>
            <person name="Binder M."/>
            <person name="Bloem J."/>
            <person name="Labutti K."/>
            <person name="Salamov A."/>
            <person name="Andreopoulos B."/>
            <person name="Baker S."/>
            <person name="Barry K."/>
            <person name="Bills G."/>
            <person name="Bluhm B."/>
            <person name="Cannon C."/>
            <person name="Castanera R."/>
            <person name="Culley D."/>
            <person name="Daum C."/>
            <person name="Ezra D."/>
            <person name="Gonzalez J."/>
            <person name="Henrissat B."/>
            <person name="Kuo A."/>
            <person name="Liang C."/>
            <person name="Lipzen A."/>
            <person name="Lutzoni F."/>
            <person name="Magnuson J."/>
            <person name="Mondo S."/>
            <person name="Nolan M."/>
            <person name="Ohm R."/>
            <person name="Pangilinan J."/>
            <person name="Park H.-J."/>
            <person name="Ramirez L."/>
            <person name="Alfaro M."/>
            <person name="Sun H."/>
            <person name="Tritt A."/>
            <person name="Yoshinaga Y."/>
            <person name="Zwiers L.-H."/>
            <person name="Turgeon B."/>
            <person name="Goodwin S."/>
            <person name="Spatafora J."/>
            <person name="Crous P."/>
            <person name="Grigoriev I."/>
        </authorList>
    </citation>
    <scope>NUCLEOTIDE SEQUENCE</scope>
    <source>
        <strain evidence="2">CBS 101060</strain>
    </source>
</reference>
<dbReference type="Proteomes" id="UP000799429">
    <property type="component" value="Unassembled WGS sequence"/>
</dbReference>
<evidence type="ECO:0000313" key="3">
    <source>
        <dbReference type="Proteomes" id="UP000799429"/>
    </source>
</evidence>
<feature type="compositionally biased region" description="Acidic residues" evidence="1">
    <location>
        <begin position="531"/>
        <end position="540"/>
    </location>
</feature>
<feature type="compositionally biased region" description="Basic and acidic residues" evidence="1">
    <location>
        <begin position="370"/>
        <end position="388"/>
    </location>
</feature>
<name>A0A9P4S5T0_9PEZI</name>
<dbReference type="SUPFAM" id="SSF81296">
    <property type="entry name" value="E set domains"/>
    <property type="match status" value="1"/>
</dbReference>
<feature type="region of interest" description="Disordered" evidence="1">
    <location>
        <begin position="1"/>
        <end position="82"/>
    </location>
</feature>
<protein>
    <recommendedName>
        <fullName evidence="4">AMP-activated protein kinase glycogen-binding domain-containing protein</fullName>
    </recommendedName>
</protein>
<dbReference type="InterPro" id="IPR013783">
    <property type="entry name" value="Ig-like_fold"/>
</dbReference>
<feature type="region of interest" description="Disordered" evidence="1">
    <location>
        <begin position="291"/>
        <end position="607"/>
    </location>
</feature>
<evidence type="ECO:0000313" key="2">
    <source>
        <dbReference type="EMBL" id="KAF2836656.1"/>
    </source>
</evidence>
<feature type="region of interest" description="Disordered" evidence="1">
    <location>
        <begin position="230"/>
        <end position="260"/>
    </location>
</feature>
<feature type="compositionally biased region" description="Basic and acidic residues" evidence="1">
    <location>
        <begin position="547"/>
        <end position="564"/>
    </location>
</feature>
<feature type="compositionally biased region" description="Basic and acidic residues" evidence="1">
    <location>
        <begin position="245"/>
        <end position="257"/>
    </location>
</feature>
<feature type="compositionally biased region" description="Basic and acidic residues" evidence="1">
    <location>
        <begin position="178"/>
        <end position="194"/>
    </location>
</feature>
<feature type="compositionally biased region" description="Basic and acidic residues" evidence="1">
    <location>
        <begin position="425"/>
        <end position="437"/>
    </location>
</feature>
<organism evidence="2 3">
    <name type="scientific">Patellaria atrata CBS 101060</name>
    <dbReference type="NCBI Taxonomy" id="1346257"/>
    <lineage>
        <taxon>Eukaryota</taxon>
        <taxon>Fungi</taxon>
        <taxon>Dikarya</taxon>
        <taxon>Ascomycota</taxon>
        <taxon>Pezizomycotina</taxon>
        <taxon>Dothideomycetes</taxon>
        <taxon>Dothideomycetes incertae sedis</taxon>
        <taxon>Patellariales</taxon>
        <taxon>Patellariaceae</taxon>
        <taxon>Patellaria</taxon>
    </lineage>
</organism>
<dbReference type="CDD" id="cd02859">
    <property type="entry name" value="E_set_AMPKbeta_like_N"/>
    <property type="match status" value="1"/>
</dbReference>
<dbReference type="OrthoDB" id="3930330at2759"/>
<proteinExistence type="predicted"/>